<feature type="region of interest" description="Disordered" evidence="3">
    <location>
        <begin position="317"/>
        <end position="336"/>
    </location>
</feature>
<accession>A0A6A6QCS8</accession>
<evidence type="ECO:0000313" key="5">
    <source>
        <dbReference type="Proteomes" id="UP000799750"/>
    </source>
</evidence>
<dbReference type="OrthoDB" id="426293at2759"/>
<dbReference type="InterPro" id="IPR036770">
    <property type="entry name" value="Ankyrin_rpt-contain_sf"/>
</dbReference>
<dbReference type="InterPro" id="IPR050745">
    <property type="entry name" value="Multifunctional_regulatory"/>
</dbReference>
<keyword evidence="1" id="KW-0677">Repeat</keyword>
<dbReference type="PANTHER" id="PTHR24189">
    <property type="entry name" value="MYOTROPHIN"/>
    <property type="match status" value="1"/>
</dbReference>
<organism evidence="4 5">
    <name type="scientific">Lophium mytilinum</name>
    <dbReference type="NCBI Taxonomy" id="390894"/>
    <lineage>
        <taxon>Eukaryota</taxon>
        <taxon>Fungi</taxon>
        <taxon>Dikarya</taxon>
        <taxon>Ascomycota</taxon>
        <taxon>Pezizomycotina</taxon>
        <taxon>Dothideomycetes</taxon>
        <taxon>Pleosporomycetidae</taxon>
        <taxon>Mytilinidiales</taxon>
        <taxon>Mytilinidiaceae</taxon>
        <taxon>Lophium</taxon>
    </lineage>
</organism>
<sequence length="336" mass="36285">MSSPAPTASTSVSSTAPRQRPRALILTACQTDDVSLISQALSLASSPNSRDNAPELLSRAVTQSIRRNATNVLTYVLDHGAEVPAYSTLNLEDHCRAIFEILVAHGWDINARRPGDRPLLWEVVGDGDLVAWCLDHGATAIPSDLGLASDDERRKDERGCPPLLEVAASQSTVATFELLRSKGAQLGRRTLHFAARAAIKSGDGEGEQPKMPDKDRAKLHSERMAVVVHLVDVLGLDPNALDQPAGWSLGNHWGTPLCYVAHSNPNWDCSDVVTFLLQKGADPGLVTDPAGDDAMELARRSKNQRFLDLVEDWKANQVERKPGDAEPGSEVSVKGN</sequence>
<dbReference type="Proteomes" id="UP000799750">
    <property type="component" value="Unassembled WGS sequence"/>
</dbReference>
<keyword evidence="2" id="KW-0040">ANK repeat</keyword>
<proteinExistence type="predicted"/>
<dbReference type="AlphaFoldDB" id="A0A6A6QCS8"/>
<evidence type="ECO:0000313" key="4">
    <source>
        <dbReference type="EMBL" id="KAF2489473.1"/>
    </source>
</evidence>
<reference evidence="4" key="1">
    <citation type="journal article" date="2020" name="Stud. Mycol.">
        <title>101 Dothideomycetes genomes: a test case for predicting lifestyles and emergence of pathogens.</title>
        <authorList>
            <person name="Haridas S."/>
            <person name="Albert R."/>
            <person name="Binder M."/>
            <person name="Bloem J."/>
            <person name="Labutti K."/>
            <person name="Salamov A."/>
            <person name="Andreopoulos B."/>
            <person name="Baker S."/>
            <person name="Barry K."/>
            <person name="Bills G."/>
            <person name="Bluhm B."/>
            <person name="Cannon C."/>
            <person name="Castanera R."/>
            <person name="Culley D."/>
            <person name="Daum C."/>
            <person name="Ezra D."/>
            <person name="Gonzalez J."/>
            <person name="Henrissat B."/>
            <person name="Kuo A."/>
            <person name="Liang C."/>
            <person name="Lipzen A."/>
            <person name="Lutzoni F."/>
            <person name="Magnuson J."/>
            <person name="Mondo S."/>
            <person name="Nolan M."/>
            <person name="Ohm R."/>
            <person name="Pangilinan J."/>
            <person name="Park H.-J."/>
            <person name="Ramirez L."/>
            <person name="Alfaro M."/>
            <person name="Sun H."/>
            <person name="Tritt A."/>
            <person name="Yoshinaga Y."/>
            <person name="Zwiers L.-H."/>
            <person name="Turgeon B."/>
            <person name="Goodwin S."/>
            <person name="Spatafora J."/>
            <person name="Crous P."/>
            <person name="Grigoriev I."/>
        </authorList>
    </citation>
    <scope>NUCLEOTIDE SEQUENCE</scope>
    <source>
        <strain evidence="4">CBS 269.34</strain>
    </source>
</reference>
<dbReference type="Gene3D" id="1.25.40.20">
    <property type="entry name" value="Ankyrin repeat-containing domain"/>
    <property type="match status" value="1"/>
</dbReference>
<protein>
    <recommendedName>
        <fullName evidence="6">Ankyrin</fullName>
    </recommendedName>
</protein>
<dbReference type="SUPFAM" id="SSF48403">
    <property type="entry name" value="Ankyrin repeat"/>
    <property type="match status" value="1"/>
</dbReference>
<evidence type="ECO:0000256" key="3">
    <source>
        <dbReference type="SAM" id="MobiDB-lite"/>
    </source>
</evidence>
<dbReference type="EMBL" id="MU004199">
    <property type="protein sequence ID" value="KAF2489473.1"/>
    <property type="molecule type" value="Genomic_DNA"/>
</dbReference>
<evidence type="ECO:0000256" key="2">
    <source>
        <dbReference type="ARBA" id="ARBA00023043"/>
    </source>
</evidence>
<evidence type="ECO:0000256" key="1">
    <source>
        <dbReference type="ARBA" id="ARBA00022737"/>
    </source>
</evidence>
<keyword evidence="5" id="KW-1185">Reference proteome</keyword>
<dbReference type="PANTHER" id="PTHR24189:SF50">
    <property type="entry name" value="ANKYRIN REPEAT AND SOCS BOX PROTEIN 2"/>
    <property type="match status" value="1"/>
</dbReference>
<evidence type="ECO:0008006" key="6">
    <source>
        <dbReference type="Google" id="ProtNLM"/>
    </source>
</evidence>
<name>A0A6A6QCS8_9PEZI</name>
<gene>
    <name evidence="4" type="ORF">BU16DRAFT_598521</name>
</gene>